<evidence type="ECO:0000313" key="4">
    <source>
        <dbReference type="Proteomes" id="UP001597196"/>
    </source>
</evidence>
<reference evidence="4" key="1">
    <citation type="journal article" date="2019" name="Int. J. Syst. Evol. Microbiol.">
        <title>The Global Catalogue of Microorganisms (GCM) 10K type strain sequencing project: providing services to taxonomists for standard genome sequencing and annotation.</title>
        <authorList>
            <consortium name="The Broad Institute Genomics Platform"/>
            <consortium name="The Broad Institute Genome Sequencing Center for Infectious Disease"/>
            <person name="Wu L."/>
            <person name="Ma J."/>
        </authorList>
    </citation>
    <scope>NUCLEOTIDE SEQUENCE [LARGE SCALE GENOMIC DNA]</scope>
    <source>
        <strain evidence="4">CCM 8980</strain>
    </source>
</reference>
<accession>A0ABW4CID3</accession>
<organism evidence="3 4">
    <name type="scientific">Lacticaseibacillus mingshuiensis</name>
    <dbReference type="NCBI Taxonomy" id="2799574"/>
    <lineage>
        <taxon>Bacteria</taxon>
        <taxon>Bacillati</taxon>
        <taxon>Bacillota</taxon>
        <taxon>Bacilli</taxon>
        <taxon>Lactobacillales</taxon>
        <taxon>Lactobacillaceae</taxon>
        <taxon>Lacticaseibacillus</taxon>
    </lineage>
</organism>
<dbReference type="InterPro" id="IPR004501">
    <property type="entry name" value="PTS_EIIC_3"/>
</dbReference>
<dbReference type="PANTHER" id="PTHR33989">
    <property type="match status" value="1"/>
</dbReference>
<sequence length="401" mass="42963">MGKIGLRLDRILTRLHQWWRGLPWPAALMTTLRRLRAFLLFTGALSAITASVFSHNGFFAAVYDLPHRMPGWAPVGHAFAAATPVVWGLLTLAIVGLFTYEVQRRRDIFAPVTAIAVVVLGSMDLSTMRPPTFSDFGSDRLLVSLVIAGFVAWLFDRNWARGVRPRTCLALGVTVFAITIGATRHYWQLAVVSSGVITSVANLPGPHVFLFLLPVVNTLLIWCGLPGVLPTLNSFSSSGWSTENLDYALSHAHGSNLPHLLTLMTTYAPFANMGGAGMTLALLCAVVIARRKVPSAAFLPSLVNLPLPALLTLPALLDPVLLIPAIIAPLVVQLLAAGALALHLFAANVFEVPPTTPGPLIALLGTNGDWRAGIFAVVMLAVATLIFLPFVRIALKEGAVS</sequence>
<proteinExistence type="predicted"/>
<evidence type="ECO:0000259" key="2">
    <source>
        <dbReference type="PROSITE" id="PS51105"/>
    </source>
</evidence>
<keyword evidence="1" id="KW-1133">Transmembrane helix</keyword>
<feature type="transmembrane region" description="Helical" evidence="1">
    <location>
        <begin position="137"/>
        <end position="155"/>
    </location>
</feature>
<dbReference type="Proteomes" id="UP001597196">
    <property type="component" value="Unassembled WGS sequence"/>
</dbReference>
<feature type="transmembrane region" description="Helical" evidence="1">
    <location>
        <begin position="320"/>
        <end position="350"/>
    </location>
</feature>
<dbReference type="EMBL" id="JBHTOC010000009">
    <property type="protein sequence ID" value="MFD1430097.1"/>
    <property type="molecule type" value="Genomic_DNA"/>
</dbReference>
<feature type="domain" description="PTS EIIC type-3" evidence="2">
    <location>
        <begin position="1"/>
        <end position="390"/>
    </location>
</feature>
<keyword evidence="4" id="KW-1185">Reference proteome</keyword>
<feature type="transmembrane region" description="Helical" evidence="1">
    <location>
        <begin position="207"/>
        <end position="229"/>
    </location>
</feature>
<dbReference type="InterPro" id="IPR051088">
    <property type="entry name" value="PTS_Sugar-EIIC/EIIB"/>
</dbReference>
<keyword evidence="1" id="KW-0472">Membrane</keyword>
<gene>
    <name evidence="3" type="ORF">ACFQ4P_07540</name>
</gene>
<keyword evidence="1" id="KW-0812">Transmembrane</keyword>
<dbReference type="PANTHER" id="PTHR33989:SF4">
    <property type="entry name" value="PTS SYSTEM N,N'-DIACETYLCHITOBIOSE-SPECIFIC EIIC COMPONENT"/>
    <property type="match status" value="1"/>
</dbReference>
<evidence type="ECO:0000313" key="3">
    <source>
        <dbReference type="EMBL" id="MFD1430097.1"/>
    </source>
</evidence>
<feature type="transmembrane region" description="Helical" evidence="1">
    <location>
        <begin position="75"/>
        <end position="100"/>
    </location>
</feature>
<feature type="transmembrane region" description="Helical" evidence="1">
    <location>
        <begin position="270"/>
        <end position="289"/>
    </location>
</feature>
<feature type="transmembrane region" description="Helical" evidence="1">
    <location>
        <begin position="38"/>
        <end position="63"/>
    </location>
</feature>
<protein>
    <recommendedName>
        <fullName evidence="2">PTS EIIC type-3 domain-containing protein</fullName>
    </recommendedName>
</protein>
<dbReference type="PROSITE" id="PS51105">
    <property type="entry name" value="PTS_EIIC_TYPE_3"/>
    <property type="match status" value="1"/>
</dbReference>
<feature type="transmembrane region" description="Helical" evidence="1">
    <location>
        <begin position="107"/>
        <end position="125"/>
    </location>
</feature>
<feature type="transmembrane region" description="Helical" evidence="1">
    <location>
        <begin position="167"/>
        <end position="187"/>
    </location>
</feature>
<name>A0ABW4CID3_9LACO</name>
<feature type="transmembrane region" description="Helical" evidence="1">
    <location>
        <begin position="370"/>
        <end position="395"/>
    </location>
</feature>
<dbReference type="RefSeq" id="WP_203626544.1">
    <property type="nucleotide sequence ID" value="NZ_BOLQ01000005.1"/>
</dbReference>
<evidence type="ECO:0000256" key="1">
    <source>
        <dbReference type="SAM" id="Phobius"/>
    </source>
</evidence>
<comment type="caution">
    <text evidence="3">The sequence shown here is derived from an EMBL/GenBank/DDBJ whole genome shotgun (WGS) entry which is preliminary data.</text>
</comment>